<dbReference type="GeneID" id="97989070"/>
<feature type="transmembrane region" description="Helical" evidence="9">
    <location>
        <begin position="16"/>
        <end position="38"/>
    </location>
</feature>
<sequence length="595" mass="68927">MKSIRIKNLSIKKKILLGYLLIICITLMVMFLLLGTLWKHLIKESISKSIYSSNYQIKKSIDNYFDSMVKLSEFPYLDSDIMEILRKDYDGIETEKRTVSQINDVNAIGPKLYKHVYYMHNQIDAVWLFPANMNYYAYRTNQSAAGAYRVEEESWFQEVKEGNGKPFIIGVHEEKAVAMKWDVLSVARGILDPDTGKYLGMIVIDCSVDNFAKLWDASEYSESIIAVSDKNGKLILPGGEENKGSITDFLEKNSEKFKEKGKLYQVYFGNQTYYLAMTKLNYMDGKIYQLVPIGDAVRNIAYTFILAVAVMLALGIFLVFVSIKISNTITQPVFRLIGTMESVESGNLSLQTEEFYGEMKILSQKFNHMVKRINAMFEEVKEKEKEKREMEMLALQSQINPHFMYNPLNSIRWLSELQGADKVTQMIDALVKVLNYVAEDTSEFVNVGREVEFIRNYIKILNFRYFERFSFIFDIREETMQYEIPRFILQPLVENAVLHGFDNNDICATVKIDIHLEEKNLFLCVTDDGKGLSREKIDEILNIERKSEKRLNKIGIYNVNQRIKLTYGQEYAIRIDSKEGCFTKVTVRIPAREKS</sequence>
<dbReference type="SUPFAM" id="SSF158472">
    <property type="entry name" value="HAMP domain-like"/>
    <property type="match status" value="1"/>
</dbReference>
<dbReference type="PANTHER" id="PTHR34220">
    <property type="entry name" value="SENSOR HISTIDINE KINASE YPDA"/>
    <property type="match status" value="1"/>
</dbReference>
<dbReference type="Gene3D" id="6.10.340.10">
    <property type="match status" value="1"/>
</dbReference>
<dbReference type="GO" id="GO:0000155">
    <property type="term" value="F:phosphorelay sensor kinase activity"/>
    <property type="evidence" value="ECO:0007669"/>
    <property type="project" value="InterPro"/>
</dbReference>
<dbReference type="GO" id="GO:0005886">
    <property type="term" value="C:plasma membrane"/>
    <property type="evidence" value="ECO:0007669"/>
    <property type="project" value="UniProtKB-SubCell"/>
</dbReference>
<dbReference type="InterPro" id="IPR036890">
    <property type="entry name" value="HATPase_C_sf"/>
</dbReference>
<keyword evidence="13" id="KW-1185">Reference proteome</keyword>
<dbReference type="SMART" id="SM00387">
    <property type="entry name" value="HATPase_c"/>
    <property type="match status" value="1"/>
</dbReference>
<dbReference type="InterPro" id="IPR003594">
    <property type="entry name" value="HATPase_dom"/>
</dbReference>
<gene>
    <name evidence="12" type="ORF">DWY69_09300</name>
    <name evidence="11" type="ORF">DXC51_19895</name>
</gene>
<evidence type="ECO:0000256" key="5">
    <source>
        <dbReference type="ARBA" id="ARBA00022692"/>
    </source>
</evidence>
<reference evidence="12 14" key="1">
    <citation type="submission" date="2018-08" db="EMBL/GenBank/DDBJ databases">
        <title>A genome reference for cultivated species of the human gut microbiota.</title>
        <authorList>
            <person name="Zou Y."/>
            <person name="Xue W."/>
            <person name="Luo G."/>
        </authorList>
    </citation>
    <scope>NUCLEOTIDE SEQUENCE [LARGE SCALE GENOMIC DNA]</scope>
    <source>
        <strain evidence="12 14">AF26-4BH</strain>
        <strain evidence="11">TF05-5AC</strain>
    </source>
</reference>
<dbReference type="CDD" id="cd18773">
    <property type="entry name" value="PDC1_HK_sensor"/>
    <property type="match status" value="1"/>
</dbReference>
<dbReference type="OrthoDB" id="9809348at2"/>
<organism evidence="12 14">
    <name type="scientific">Eisenbergiella massiliensis</name>
    <dbReference type="NCBI Taxonomy" id="1720294"/>
    <lineage>
        <taxon>Bacteria</taxon>
        <taxon>Bacillati</taxon>
        <taxon>Bacillota</taxon>
        <taxon>Clostridia</taxon>
        <taxon>Lachnospirales</taxon>
        <taxon>Lachnospiraceae</taxon>
        <taxon>Eisenbergiella</taxon>
    </lineage>
</organism>
<evidence type="ECO:0000256" key="2">
    <source>
        <dbReference type="ARBA" id="ARBA00022475"/>
    </source>
</evidence>
<dbReference type="PANTHER" id="PTHR34220:SF7">
    <property type="entry name" value="SENSOR HISTIDINE KINASE YPDA"/>
    <property type="match status" value="1"/>
</dbReference>
<feature type="domain" description="HAMP" evidence="10">
    <location>
        <begin position="327"/>
        <end position="378"/>
    </location>
</feature>
<dbReference type="InterPro" id="IPR010559">
    <property type="entry name" value="Sig_transdc_His_kin_internal"/>
</dbReference>
<protein>
    <submittedName>
        <fullName evidence="12">Sensor histidine kinase</fullName>
    </submittedName>
</protein>
<evidence type="ECO:0000256" key="3">
    <source>
        <dbReference type="ARBA" id="ARBA00022553"/>
    </source>
</evidence>
<dbReference type="SUPFAM" id="SSF55874">
    <property type="entry name" value="ATPase domain of HSP90 chaperone/DNA topoisomerase II/histidine kinase"/>
    <property type="match status" value="1"/>
</dbReference>
<dbReference type="CDD" id="cd06225">
    <property type="entry name" value="HAMP"/>
    <property type="match status" value="1"/>
</dbReference>
<dbReference type="AlphaFoldDB" id="A0A3E3IYC9"/>
<name>A0A3E3IYC9_9FIRM</name>
<dbReference type="EMBL" id="QVLV01000016">
    <property type="protein sequence ID" value="RGE57319.1"/>
    <property type="molecule type" value="Genomic_DNA"/>
</dbReference>
<dbReference type="Pfam" id="PF02743">
    <property type="entry name" value="dCache_1"/>
    <property type="match status" value="1"/>
</dbReference>
<evidence type="ECO:0000256" key="4">
    <source>
        <dbReference type="ARBA" id="ARBA00022679"/>
    </source>
</evidence>
<dbReference type="Pfam" id="PF02518">
    <property type="entry name" value="HATPase_c"/>
    <property type="match status" value="1"/>
</dbReference>
<dbReference type="RefSeq" id="WP_025488484.1">
    <property type="nucleotide sequence ID" value="NZ_JBKUNB010000008.1"/>
</dbReference>
<accession>A0A3E3IYC9</accession>
<dbReference type="InterPro" id="IPR050640">
    <property type="entry name" value="Bact_2-comp_sensor_kinase"/>
</dbReference>
<dbReference type="PROSITE" id="PS50885">
    <property type="entry name" value="HAMP"/>
    <property type="match status" value="1"/>
</dbReference>
<feature type="transmembrane region" description="Helical" evidence="9">
    <location>
        <begin position="300"/>
        <end position="321"/>
    </location>
</feature>
<keyword evidence="8 9" id="KW-0472">Membrane</keyword>
<dbReference type="Proteomes" id="UP000261166">
    <property type="component" value="Unassembled WGS sequence"/>
</dbReference>
<dbReference type="InterPro" id="IPR003660">
    <property type="entry name" value="HAMP_dom"/>
</dbReference>
<evidence type="ECO:0000313" key="14">
    <source>
        <dbReference type="Proteomes" id="UP000261166"/>
    </source>
</evidence>
<keyword evidence="3" id="KW-0597">Phosphoprotein</keyword>
<keyword evidence="7 9" id="KW-1133">Transmembrane helix</keyword>
<evidence type="ECO:0000256" key="8">
    <source>
        <dbReference type="ARBA" id="ARBA00023136"/>
    </source>
</evidence>
<dbReference type="InterPro" id="IPR033479">
    <property type="entry name" value="dCache_1"/>
</dbReference>
<proteinExistence type="predicted"/>
<dbReference type="Proteomes" id="UP000260812">
    <property type="component" value="Unassembled WGS sequence"/>
</dbReference>
<keyword evidence="4" id="KW-0808">Transferase</keyword>
<dbReference type="EMBL" id="QVLU01000007">
    <property type="protein sequence ID" value="RGE72096.1"/>
    <property type="molecule type" value="Genomic_DNA"/>
</dbReference>
<evidence type="ECO:0000259" key="10">
    <source>
        <dbReference type="PROSITE" id="PS50885"/>
    </source>
</evidence>
<keyword evidence="2" id="KW-1003">Cell membrane</keyword>
<evidence type="ECO:0000256" key="9">
    <source>
        <dbReference type="SAM" id="Phobius"/>
    </source>
</evidence>
<keyword evidence="5 9" id="KW-0812">Transmembrane</keyword>
<evidence type="ECO:0000313" key="13">
    <source>
        <dbReference type="Proteomes" id="UP000260812"/>
    </source>
</evidence>
<dbReference type="Pfam" id="PF06580">
    <property type="entry name" value="His_kinase"/>
    <property type="match status" value="1"/>
</dbReference>
<comment type="caution">
    <text evidence="12">The sequence shown here is derived from an EMBL/GenBank/DDBJ whole genome shotgun (WGS) entry which is preliminary data.</text>
</comment>
<comment type="subcellular location">
    <subcellularLocation>
        <location evidence="1">Cell membrane</location>
        <topology evidence="1">Multi-pass membrane protein</topology>
    </subcellularLocation>
</comment>
<keyword evidence="6 12" id="KW-0418">Kinase</keyword>
<evidence type="ECO:0000256" key="7">
    <source>
        <dbReference type="ARBA" id="ARBA00022989"/>
    </source>
</evidence>
<dbReference type="Gene3D" id="3.30.565.10">
    <property type="entry name" value="Histidine kinase-like ATPase, C-terminal domain"/>
    <property type="match status" value="1"/>
</dbReference>
<evidence type="ECO:0000313" key="12">
    <source>
        <dbReference type="EMBL" id="RGE72096.1"/>
    </source>
</evidence>
<evidence type="ECO:0000256" key="1">
    <source>
        <dbReference type="ARBA" id="ARBA00004651"/>
    </source>
</evidence>
<evidence type="ECO:0000313" key="11">
    <source>
        <dbReference type="EMBL" id="RGE57319.1"/>
    </source>
</evidence>
<evidence type="ECO:0000256" key="6">
    <source>
        <dbReference type="ARBA" id="ARBA00022777"/>
    </source>
</evidence>